<feature type="domain" description="Thioesterase" evidence="3">
    <location>
        <begin position="44"/>
        <end position="120"/>
    </location>
</feature>
<reference evidence="4 5" key="1">
    <citation type="submission" date="2019-11" db="EMBL/GenBank/DDBJ databases">
        <authorList>
            <person name="Li J."/>
        </authorList>
    </citation>
    <scope>NUCLEOTIDE SEQUENCE [LARGE SCALE GENOMIC DNA]</scope>
    <source>
        <strain evidence="4 5">MF47</strain>
    </source>
</reference>
<gene>
    <name evidence="4" type="ORF">GEV26_04035</name>
</gene>
<comment type="similarity">
    <text evidence="1">Belongs to the thioesterase PaaI family.</text>
</comment>
<sequence>MTITPEDVYALAPYARTLGVTFEDMDAAELRTRLAFTDALSTTGGSLHGGALLGLADVSAAVCAALNAPPGTRPATADSTARFLRPAHGDVSAVSRPVQVTRSRAIVEIEIIDATGDLCAKVTQSVSLITSRDA</sequence>
<evidence type="ECO:0000313" key="5">
    <source>
        <dbReference type="Proteomes" id="UP000392064"/>
    </source>
</evidence>
<dbReference type="Gene3D" id="3.10.129.10">
    <property type="entry name" value="Hotdog Thioesterase"/>
    <property type="match status" value="1"/>
</dbReference>
<dbReference type="CDD" id="cd03443">
    <property type="entry name" value="PaaI_thioesterase"/>
    <property type="match status" value="1"/>
</dbReference>
<keyword evidence="5" id="KW-1185">Reference proteome</keyword>
<dbReference type="PANTHER" id="PTHR43240:SF5">
    <property type="entry name" value="1,4-DIHYDROXY-2-NAPHTHOYL-COA THIOESTERASE 1"/>
    <property type="match status" value="1"/>
</dbReference>
<evidence type="ECO:0000259" key="3">
    <source>
        <dbReference type="Pfam" id="PF03061"/>
    </source>
</evidence>
<evidence type="ECO:0000256" key="2">
    <source>
        <dbReference type="ARBA" id="ARBA00022801"/>
    </source>
</evidence>
<dbReference type="InterPro" id="IPR029069">
    <property type="entry name" value="HotDog_dom_sf"/>
</dbReference>
<name>A0A5Q2MFZ9_9ACTN</name>
<organism evidence="4 5">
    <name type="scientific">Aeromicrobium yanjiei</name>
    <dbReference type="NCBI Taxonomy" id="2662028"/>
    <lineage>
        <taxon>Bacteria</taxon>
        <taxon>Bacillati</taxon>
        <taxon>Actinomycetota</taxon>
        <taxon>Actinomycetes</taxon>
        <taxon>Propionibacteriales</taxon>
        <taxon>Nocardioidaceae</taxon>
        <taxon>Aeromicrobium</taxon>
    </lineage>
</organism>
<dbReference type="SUPFAM" id="SSF54637">
    <property type="entry name" value="Thioesterase/thiol ester dehydrase-isomerase"/>
    <property type="match status" value="1"/>
</dbReference>
<dbReference type="GO" id="GO:0061522">
    <property type="term" value="F:1,4-dihydroxy-2-naphthoyl-CoA thioesterase activity"/>
    <property type="evidence" value="ECO:0007669"/>
    <property type="project" value="TreeGrafter"/>
</dbReference>
<evidence type="ECO:0000313" key="4">
    <source>
        <dbReference type="EMBL" id="QGG40601.1"/>
    </source>
</evidence>
<dbReference type="InterPro" id="IPR003736">
    <property type="entry name" value="PAAI_dom"/>
</dbReference>
<keyword evidence="2" id="KW-0378">Hydrolase</keyword>
<dbReference type="Pfam" id="PF03061">
    <property type="entry name" value="4HBT"/>
    <property type="match status" value="1"/>
</dbReference>
<dbReference type="GO" id="GO:0005829">
    <property type="term" value="C:cytosol"/>
    <property type="evidence" value="ECO:0007669"/>
    <property type="project" value="TreeGrafter"/>
</dbReference>
<dbReference type="EMBL" id="CP045737">
    <property type="protein sequence ID" value="QGG40601.1"/>
    <property type="molecule type" value="Genomic_DNA"/>
</dbReference>
<protein>
    <submittedName>
        <fullName evidence="4">Hotdog fold thioesterase</fullName>
    </submittedName>
</protein>
<dbReference type="NCBIfam" id="TIGR00369">
    <property type="entry name" value="unchar_dom_1"/>
    <property type="match status" value="1"/>
</dbReference>
<evidence type="ECO:0000256" key="1">
    <source>
        <dbReference type="ARBA" id="ARBA00008324"/>
    </source>
</evidence>
<dbReference type="PANTHER" id="PTHR43240">
    <property type="entry name" value="1,4-DIHYDROXY-2-NAPHTHOYL-COA THIOESTERASE 1"/>
    <property type="match status" value="1"/>
</dbReference>
<proteinExistence type="inferred from homology"/>
<dbReference type="KEGG" id="aef:GEV26_04035"/>
<dbReference type="Proteomes" id="UP000392064">
    <property type="component" value="Chromosome"/>
</dbReference>
<dbReference type="InterPro" id="IPR006683">
    <property type="entry name" value="Thioestr_dom"/>
</dbReference>
<dbReference type="RefSeq" id="WP_153651872.1">
    <property type="nucleotide sequence ID" value="NZ_CP045737.1"/>
</dbReference>
<accession>A0A5Q2MFZ9</accession>
<dbReference type="AlphaFoldDB" id="A0A5Q2MFZ9"/>